<keyword evidence="2" id="KW-1185">Reference proteome</keyword>
<name>A8WR93_CAEBR</name>
<accession>A8WR93</accession>
<evidence type="ECO:0000313" key="2">
    <source>
        <dbReference type="Proteomes" id="UP000008549"/>
    </source>
</evidence>
<dbReference type="RefSeq" id="XP_002634066.1">
    <property type="nucleotide sequence ID" value="XM_002634020.1"/>
</dbReference>
<reference evidence="1 2" key="1">
    <citation type="journal article" date="2003" name="PLoS Biol.">
        <title>The genome sequence of Caenorhabditis briggsae: a platform for comparative genomics.</title>
        <authorList>
            <person name="Stein L.D."/>
            <person name="Bao Z."/>
            <person name="Blasiar D."/>
            <person name="Blumenthal T."/>
            <person name="Brent M.R."/>
            <person name="Chen N."/>
            <person name="Chinwalla A."/>
            <person name="Clarke L."/>
            <person name="Clee C."/>
            <person name="Coghlan A."/>
            <person name="Coulson A."/>
            <person name="D'Eustachio P."/>
            <person name="Fitch D.H."/>
            <person name="Fulton L.A."/>
            <person name="Fulton R.E."/>
            <person name="Griffiths-Jones S."/>
            <person name="Harris T.W."/>
            <person name="Hillier L.W."/>
            <person name="Kamath R."/>
            <person name="Kuwabara P.E."/>
            <person name="Mardis E.R."/>
            <person name="Marra M.A."/>
            <person name="Miner T.L."/>
            <person name="Minx P."/>
            <person name="Mullikin J.C."/>
            <person name="Plumb R.W."/>
            <person name="Rogers J."/>
            <person name="Schein J.E."/>
            <person name="Sohrmann M."/>
            <person name="Spieth J."/>
            <person name="Stajich J.E."/>
            <person name="Wei C."/>
            <person name="Willey D."/>
            <person name="Wilson R.K."/>
            <person name="Durbin R."/>
            <person name="Waterston R.H."/>
        </authorList>
    </citation>
    <scope>NUCLEOTIDE SEQUENCE [LARGE SCALE GENOMIC DNA]</scope>
    <source>
        <strain evidence="1 2">AF16</strain>
    </source>
</reference>
<dbReference type="GeneID" id="8576061"/>
<sequence>MGSPLCFLKNKISNSIFSNMLSNDIGLITKSHTPQTTFPSQLTKDGSKFRTFSEICGGVFFDPLLGNQVWADEIAQADVRSAEGAMIELDECQMMLFGELCLVYQKSYRQKTEARPGPTRKGPATLWYYSSSSIRSKLVDLKILLLKETMARPARQVPGRKYDNFSSFEPNIKLYFYQFSAFRNVYV</sequence>
<reference evidence="1 2" key="2">
    <citation type="journal article" date="2011" name="PLoS Genet.">
        <title>Caenorhabditis briggsae recombinant inbred line genotypes reveal inter-strain incompatibility and the evolution of recombination.</title>
        <authorList>
            <person name="Ross J.A."/>
            <person name="Koboldt D.C."/>
            <person name="Staisch J.E."/>
            <person name="Chamberlin H.M."/>
            <person name="Gupta B.P."/>
            <person name="Miller R.D."/>
            <person name="Baird S.E."/>
            <person name="Haag E.S."/>
        </authorList>
    </citation>
    <scope>NUCLEOTIDE SEQUENCE [LARGE SCALE GENOMIC DNA]</scope>
    <source>
        <strain evidence="1 2">AF16</strain>
    </source>
</reference>
<dbReference type="KEGG" id="cbr:CBG_01608"/>
<dbReference type="HOGENOM" id="CLU_1448938_0_0_1"/>
<dbReference type="EMBL" id="HE601298">
    <property type="protein sequence ID" value="CAP23001.1"/>
    <property type="molecule type" value="Genomic_DNA"/>
</dbReference>
<protein>
    <submittedName>
        <fullName evidence="1">Protein CBG01608</fullName>
    </submittedName>
</protein>
<dbReference type="InParanoid" id="A8WR93"/>
<evidence type="ECO:0000313" key="1">
    <source>
        <dbReference type="EMBL" id="CAP23001.1"/>
    </source>
</evidence>
<dbReference type="Proteomes" id="UP000008549">
    <property type="component" value="Unassembled WGS sequence"/>
</dbReference>
<organism evidence="1 2">
    <name type="scientific">Caenorhabditis briggsae</name>
    <dbReference type="NCBI Taxonomy" id="6238"/>
    <lineage>
        <taxon>Eukaryota</taxon>
        <taxon>Metazoa</taxon>
        <taxon>Ecdysozoa</taxon>
        <taxon>Nematoda</taxon>
        <taxon>Chromadorea</taxon>
        <taxon>Rhabditida</taxon>
        <taxon>Rhabditina</taxon>
        <taxon>Rhabditomorpha</taxon>
        <taxon>Rhabditoidea</taxon>
        <taxon>Rhabditidae</taxon>
        <taxon>Peloderinae</taxon>
        <taxon>Caenorhabditis</taxon>
    </lineage>
</organism>
<proteinExistence type="predicted"/>
<dbReference type="AlphaFoldDB" id="A8WR93"/>
<dbReference type="CTD" id="8576061"/>
<gene>
    <name evidence="1" type="ORF">CBG01608</name>
    <name evidence="1" type="ORF">CBG_01608</name>
</gene>